<name>A0A9D1FTA1_9FIRM</name>
<reference evidence="7" key="1">
    <citation type="submission" date="2020-10" db="EMBL/GenBank/DDBJ databases">
        <authorList>
            <person name="Gilroy R."/>
        </authorList>
    </citation>
    <scope>NUCLEOTIDE SEQUENCE</scope>
    <source>
        <strain evidence="7">6086</strain>
    </source>
</reference>
<dbReference type="PANTHER" id="PTHR42682:SF4">
    <property type="entry name" value="NADH-UBIQUINONE_PLASTOQUINONE"/>
    <property type="match status" value="1"/>
</dbReference>
<sequence length="265" mass="29682">TIWAAVLLMIFHAVSKSMLFQAVGSIENILGSRDIEDMHGLILRLPKLTYIMGIGIAGMYLAPFGMLISKWVALKAFVDAGDVLLVLFLAYGSATTMLYWTKWLAKLISIHHTKAEAKDITKTDQYISMFIHSVCVVLLCLLFPLMERQVVTPIVLQIFGSAHEVLSMSVLTTMAVMLISVLFVPTMMFLVTRSARRVYVPIYMGGANMGDNTYFVNSYGEPEHLYLSNWYLRFEFGMRRLMRPSVIFSSGLLIVMLCLIVGGAV</sequence>
<dbReference type="AlphaFoldDB" id="A0A9D1FTA1"/>
<feature type="transmembrane region" description="Helical" evidence="6">
    <location>
        <begin position="84"/>
        <end position="105"/>
    </location>
</feature>
<accession>A0A9D1FTA1</accession>
<evidence type="ECO:0000256" key="1">
    <source>
        <dbReference type="ARBA" id="ARBA00004651"/>
    </source>
</evidence>
<feature type="transmembrane region" description="Helical" evidence="6">
    <location>
        <begin position="48"/>
        <end position="72"/>
    </location>
</feature>
<dbReference type="GO" id="GO:0005886">
    <property type="term" value="C:plasma membrane"/>
    <property type="evidence" value="ECO:0007669"/>
    <property type="project" value="UniProtKB-SubCell"/>
</dbReference>
<gene>
    <name evidence="7" type="ORF">IAD03_08265</name>
</gene>
<keyword evidence="4 6" id="KW-1133">Transmembrane helix</keyword>
<dbReference type="PANTHER" id="PTHR42682">
    <property type="entry name" value="HYDROGENASE-4 COMPONENT F"/>
    <property type="match status" value="1"/>
</dbReference>
<feature type="transmembrane region" description="Helical" evidence="6">
    <location>
        <begin position="246"/>
        <end position="264"/>
    </location>
</feature>
<dbReference type="EMBL" id="DVJM01000175">
    <property type="protein sequence ID" value="HIS79349.1"/>
    <property type="molecule type" value="Genomic_DNA"/>
</dbReference>
<feature type="transmembrane region" description="Helical" evidence="6">
    <location>
        <begin position="166"/>
        <end position="191"/>
    </location>
</feature>
<evidence type="ECO:0000256" key="6">
    <source>
        <dbReference type="SAM" id="Phobius"/>
    </source>
</evidence>
<keyword evidence="3 6" id="KW-0812">Transmembrane</keyword>
<evidence type="ECO:0000256" key="4">
    <source>
        <dbReference type="ARBA" id="ARBA00022989"/>
    </source>
</evidence>
<evidence type="ECO:0000313" key="8">
    <source>
        <dbReference type="Proteomes" id="UP000824141"/>
    </source>
</evidence>
<keyword evidence="2" id="KW-1003">Cell membrane</keyword>
<feature type="non-terminal residue" evidence="7">
    <location>
        <position position="1"/>
    </location>
</feature>
<evidence type="ECO:0000256" key="2">
    <source>
        <dbReference type="ARBA" id="ARBA00022475"/>
    </source>
</evidence>
<dbReference type="InterPro" id="IPR052175">
    <property type="entry name" value="ComplexI-like_HydComp"/>
</dbReference>
<protein>
    <submittedName>
        <fullName evidence="7">NADH-quinone oxidoreductase subunit L</fullName>
    </submittedName>
</protein>
<keyword evidence="5 6" id="KW-0472">Membrane</keyword>
<dbReference type="Proteomes" id="UP000824141">
    <property type="component" value="Unassembled WGS sequence"/>
</dbReference>
<evidence type="ECO:0000313" key="7">
    <source>
        <dbReference type="EMBL" id="HIS79349.1"/>
    </source>
</evidence>
<feature type="transmembrane region" description="Helical" evidence="6">
    <location>
        <begin position="126"/>
        <end position="146"/>
    </location>
</feature>
<evidence type="ECO:0000256" key="3">
    <source>
        <dbReference type="ARBA" id="ARBA00022692"/>
    </source>
</evidence>
<comment type="subcellular location">
    <subcellularLocation>
        <location evidence="1">Cell membrane</location>
        <topology evidence="1">Multi-pass membrane protein</topology>
    </subcellularLocation>
</comment>
<organism evidence="7 8">
    <name type="scientific">Candidatus Caccousia stercoris</name>
    <dbReference type="NCBI Taxonomy" id="2840723"/>
    <lineage>
        <taxon>Bacteria</taxon>
        <taxon>Bacillati</taxon>
        <taxon>Bacillota</taxon>
        <taxon>Clostridia</taxon>
        <taxon>Eubacteriales</taxon>
        <taxon>Oscillospiraceae</taxon>
        <taxon>Oscillospiraceae incertae sedis</taxon>
        <taxon>Candidatus Caccousia</taxon>
    </lineage>
</organism>
<reference evidence="7" key="2">
    <citation type="journal article" date="2021" name="PeerJ">
        <title>Extensive microbial diversity within the chicken gut microbiome revealed by metagenomics and culture.</title>
        <authorList>
            <person name="Gilroy R."/>
            <person name="Ravi A."/>
            <person name="Getino M."/>
            <person name="Pursley I."/>
            <person name="Horton D.L."/>
            <person name="Alikhan N.F."/>
            <person name="Baker D."/>
            <person name="Gharbi K."/>
            <person name="Hall N."/>
            <person name="Watson M."/>
            <person name="Adriaenssens E.M."/>
            <person name="Foster-Nyarko E."/>
            <person name="Jarju S."/>
            <person name="Secka A."/>
            <person name="Antonio M."/>
            <person name="Oren A."/>
            <person name="Chaudhuri R.R."/>
            <person name="La Ragione R."/>
            <person name="Hildebrand F."/>
            <person name="Pallen M.J."/>
        </authorList>
    </citation>
    <scope>NUCLEOTIDE SEQUENCE</scope>
    <source>
        <strain evidence="7">6086</strain>
    </source>
</reference>
<comment type="caution">
    <text evidence="7">The sequence shown here is derived from an EMBL/GenBank/DDBJ whole genome shotgun (WGS) entry which is preliminary data.</text>
</comment>
<evidence type="ECO:0000256" key="5">
    <source>
        <dbReference type="ARBA" id="ARBA00023136"/>
    </source>
</evidence>
<proteinExistence type="predicted"/>